<comment type="subcellular location">
    <subcellularLocation>
        <location evidence="1 6">Nucleus</location>
    </subcellularLocation>
</comment>
<accession>A0AAD3T3W6</accession>
<keyword evidence="2 6" id="KW-0678">Repressor</keyword>
<dbReference type="PROSITE" id="PS51754">
    <property type="entry name" value="OVATE"/>
    <property type="match status" value="1"/>
</dbReference>
<evidence type="ECO:0000256" key="1">
    <source>
        <dbReference type="ARBA" id="ARBA00004123"/>
    </source>
</evidence>
<keyword evidence="3 6" id="KW-0805">Transcription regulation</keyword>
<name>A0AAD3T3W6_NEPGR</name>
<evidence type="ECO:0000313" key="9">
    <source>
        <dbReference type="EMBL" id="GMH23133.1"/>
    </source>
</evidence>
<dbReference type="InterPro" id="IPR025830">
    <property type="entry name" value="DNA_bnd_dom_ovate"/>
</dbReference>
<dbReference type="AlphaFoldDB" id="A0AAD3T3W6"/>
<protein>
    <recommendedName>
        <fullName evidence="6">Transcription repressor</fullName>
    </recommendedName>
    <alternativeName>
        <fullName evidence="6">Ovate family protein</fullName>
    </alternativeName>
</protein>
<dbReference type="Proteomes" id="UP001279734">
    <property type="component" value="Unassembled WGS sequence"/>
</dbReference>
<dbReference type="InterPro" id="IPR006458">
    <property type="entry name" value="Ovate_C"/>
</dbReference>
<gene>
    <name evidence="9" type="ORF">Nepgr_024976</name>
</gene>
<evidence type="ECO:0000256" key="5">
    <source>
        <dbReference type="ARBA" id="ARBA00023242"/>
    </source>
</evidence>
<organism evidence="9 10">
    <name type="scientific">Nepenthes gracilis</name>
    <name type="common">Slender pitcher plant</name>
    <dbReference type="NCBI Taxonomy" id="150966"/>
    <lineage>
        <taxon>Eukaryota</taxon>
        <taxon>Viridiplantae</taxon>
        <taxon>Streptophyta</taxon>
        <taxon>Embryophyta</taxon>
        <taxon>Tracheophyta</taxon>
        <taxon>Spermatophyta</taxon>
        <taxon>Magnoliopsida</taxon>
        <taxon>eudicotyledons</taxon>
        <taxon>Gunneridae</taxon>
        <taxon>Pentapetalae</taxon>
        <taxon>Caryophyllales</taxon>
        <taxon>Nepenthaceae</taxon>
        <taxon>Nepenthes</taxon>
    </lineage>
</organism>
<dbReference type="GO" id="GO:0005634">
    <property type="term" value="C:nucleus"/>
    <property type="evidence" value="ECO:0007669"/>
    <property type="project" value="UniProtKB-SubCell"/>
</dbReference>
<reference evidence="9" key="1">
    <citation type="submission" date="2023-05" db="EMBL/GenBank/DDBJ databases">
        <title>Nepenthes gracilis genome sequencing.</title>
        <authorList>
            <person name="Fukushima K."/>
        </authorList>
    </citation>
    <scope>NUCLEOTIDE SEQUENCE</scope>
    <source>
        <strain evidence="9">SING2019-196</strain>
    </source>
</reference>
<evidence type="ECO:0000259" key="8">
    <source>
        <dbReference type="PROSITE" id="PS51754"/>
    </source>
</evidence>
<dbReference type="EMBL" id="BSYO01000025">
    <property type="protein sequence ID" value="GMH23133.1"/>
    <property type="molecule type" value="Genomic_DNA"/>
</dbReference>
<sequence length="384" mass="43299">MGNYRFRLSEMLPNAWFYKLQDMSSSSRSRSSKTQTKKHSQFPKPLQQRQPPPPSPVKTKPQATAAAAAEVEEQPQLSKSRKSYYFTRETISQTEPKTAERFSLHNSFPEPSRKSASTRTSRRKSTKSCSSSPKFLSSSASAACSCQPAVTLHSYQMKPECSPPDTSLDRRFLLQFSPDHHPRVHSVAMDDDIIVDVDEKSLAWNDRKSDGLDSISEIEVSPIIIKPEQYVKTKNRASAVEGSACRRSSTDGSELKEHRSSSTRRFSVSTPPTAGVKLRVNSPRIGRKAQGNTSGRRSSVSRVSRRRSISESFAIVKSSFDPQNDFRESMVEMIEQNNIRASKDLEDLLACYLSLNSDEYHDLIIQVFKQIWFDLNGIKQSKFA</sequence>
<evidence type="ECO:0000256" key="3">
    <source>
        <dbReference type="ARBA" id="ARBA00023015"/>
    </source>
</evidence>
<comment type="caution">
    <text evidence="9">The sequence shown here is derived from an EMBL/GenBank/DDBJ whole genome shotgun (WGS) entry which is preliminary data.</text>
</comment>
<feature type="compositionally biased region" description="Low complexity" evidence="7">
    <location>
        <begin position="263"/>
        <end position="273"/>
    </location>
</feature>
<feature type="region of interest" description="Disordered" evidence="7">
    <location>
        <begin position="22"/>
        <end position="137"/>
    </location>
</feature>
<dbReference type="PANTHER" id="PTHR33057">
    <property type="entry name" value="TRANSCRIPTION REPRESSOR OFP7-RELATED"/>
    <property type="match status" value="1"/>
</dbReference>
<keyword evidence="5 6" id="KW-0539">Nucleus</keyword>
<evidence type="ECO:0000256" key="6">
    <source>
        <dbReference type="RuleBase" id="RU367028"/>
    </source>
</evidence>
<keyword evidence="10" id="KW-1185">Reference proteome</keyword>
<feature type="region of interest" description="Disordered" evidence="7">
    <location>
        <begin position="235"/>
        <end position="304"/>
    </location>
</feature>
<keyword evidence="4 6" id="KW-0804">Transcription</keyword>
<evidence type="ECO:0000313" key="10">
    <source>
        <dbReference type="Proteomes" id="UP001279734"/>
    </source>
</evidence>
<proteinExistence type="predicted"/>
<feature type="domain" description="OVATE" evidence="8">
    <location>
        <begin position="315"/>
        <end position="374"/>
    </location>
</feature>
<dbReference type="InterPro" id="IPR038933">
    <property type="entry name" value="Ovate"/>
</dbReference>
<comment type="function">
    <text evidence="6">Transcriptional repressor that regulates multiple aspects of plant growth and development.</text>
</comment>
<dbReference type="PANTHER" id="PTHR33057:SF82">
    <property type="entry name" value="TRANSCRIPTION REPRESSOR OFP5"/>
    <property type="match status" value="1"/>
</dbReference>
<evidence type="ECO:0000256" key="4">
    <source>
        <dbReference type="ARBA" id="ARBA00023163"/>
    </source>
</evidence>
<evidence type="ECO:0000256" key="2">
    <source>
        <dbReference type="ARBA" id="ARBA00022491"/>
    </source>
</evidence>
<feature type="compositionally biased region" description="Low complexity" evidence="7">
    <location>
        <begin position="127"/>
        <end position="137"/>
    </location>
</feature>
<evidence type="ECO:0000256" key="7">
    <source>
        <dbReference type="SAM" id="MobiDB-lite"/>
    </source>
</evidence>
<feature type="compositionally biased region" description="Low complexity" evidence="7">
    <location>
        <begin position="57"/>
        <end position="69"/>
    </location>
</feature>
<dbReference type="Pfam" id="PF13724">
    <property type="entry name" value="DNA_binding_2"/>
    <property type="match status" value="1"/>
</dbReference>
<dbReference type="GO" id="GO:0003677">
    <property type="term" value="F:DNA binding"/>
    <property type="evidence" value="ECO:0007669"/>
    <property type="project" value="InterPro"/>
</dbReference>
<dbReference type="NCBIfam" id="TIGR01568">
    <property type="entry name" value="A_thal_3678"/>
    <property type="match status" value="1"/>
</dbReference>
<dbReference type="Pfam" id="PF04844">
    <property type="entry name" value="Ovate"/>
    <property type="match status" value="1"/>
</dbReference>
<dbReference type="GO" id="GO:0045892">
    <property type="term" value="P:negative regulation of DNA-templated transcription"/>
    <property type="evidence" value="ECO:0007669"/>
    <property type="project" value="UniProtKB-UniRule"/>
</dbReference>